<evidence type="ECO:0000313" key="2">
    <source>
        <dbReference type="EMBL" id="MXU92319.1"/>
    </source>
</evidence>
<dbReference type="EMBL" id="GIFC01010236">
    <property type="protein sequence ID" value="MXU92319.1"/>
    <property type="molecule type" value="Transcribed_RNA"/>
</dbReference>
<keyword evidence="1" id="KW-0732">Signal</keyword>
<dbReference type="AlphaFoldDB" id="A0A6B0URB7"/>
<feature type="chain" id="PRO_5025570376" evidence="1">
    <location>
        <begin position="23"/>
        <end position="131"/>
    </location>
</feature>
<name>A0A6B0URB7_IXORI</name>
<protein>
    <submittedName>
        <fullName evidence="2">Putative secreted protein</fullName>
    </submittedName>
</protein>
<reference evidence="2" key="1">
    <citation type="submission" date="2019-12" db="EMBL/GenBank/DDBJ databases">
        <title>An insight into the sialome of adult female Ixodes ricinus ticks feeding for 6 days.</title>
        <authorList>
            <person name="Perner J."/>
            <person name="Ribeiro J.M.C."/>
        </authorList>
    </citation>
    <scope>NUCLEOTIDE SEQUENCE</scope>
    <source>
        <strain evidence="2">Semi-engorged</strain>
        <tissue evidence="2">Salivary glands</tissue>
    </source>
</reference>
<evidence type="ECO:0000256" key="1">
    <source>
        <dbReference type="SAM" id="SignalP"/>
    </source>
</evidence>
<sequence length="131" mass="14893">MKGMGLTLFLYIAFLILKKTNGGNMPLESLQSRCCPWSSIQQSGAATRESSSEKRCKKILQLSGSMDRLEKRTTQWAQNTRRTNEASTLLQYQDPTISQITTVAKRLRANSSELRQINEDFNPYASRFLPN</sequence>
<accession>A0A6B0URB7</accession>
<organism evidence="2">
    <name type="scientific">Ixodes ricinus</name>
    <name type="common">Common tick</name>
    <name type="synonym">Acarus ricinus</name>
    <dbReference type="NCBI Taxonomy" id="34613"/>
    <lineage>
        <taxon>Eukaryota</taxon>
        <taxon>Metazoa</taxon>
        <taxon>Ecdysozoa</taxon>
        <taxon>Arthropoda</taxon>
        <taxon>Chelicerata</taxon>
        <taxon>Arachnida</taxon>
        <taxon>Acari</taxon>
        <taxon>Parasitiformes</taxon>
        <taxon>Ixodida</taxon>
        <taxon>Ixodoidea</taxon>
        <taxon>Ixodidae</taxon>
        <taxon>Ixodinae</taxon>
        <taxon>Ixodes</taxon>
    </lineage>
</organism>
<feature type="signal peptide" evidence="1">
    <location>
        <begin position="1"/>
        <end position="22"/>
    </location>
</feature>
<proteinExistence type="predicted"/>